<dbReference type="RefSeq" id="WP_123205794.1">
    <property type="nucleotide sequence ID" value="NZ_RBEE01000015.1"/>
</dbReference>
<evidence type="ECO:0000256" key="2">
    <source>
        <dbReference type="ARBA" id="ARBA00006448"/>
    </source>
</evidence>
<comment type="similarity">
    <text evidence="2">Belongs to the UPF0702 family.</text>
</comment>
<sequence length="226" mass="25496">MEGIFDWSRILYNDLPVAFLLEVVMRSVIMFLVILLTLRASGKRGIKQLSVFELVLIIGLGSAAGDPMFYEDVGILPAITVFIVIILMYMGITRLTDRYSWFERIIEGKPVYVIQSGKILLKGLESTGLSQEEVFAELRVLNVEHLGQVRSVLVETSGNLSVLFFEDDMVRPGLPIYPDQQKISNDEKYCSCSKCGETNLSFNKTAQCPSCHGKEWFNALTTKRIR</sequence>
<name>A0A3N0BV62_9SPHI</name>
<keyword evidence="4 7" id="KW-0812">Transmembrane</keyword>
<gene>
    <name evidence="9" type="ORF">D7004_10340</name>
</gene>
<evidence type="ECO:0000259" key="8">
    <source>
        <dbReference type="Pfam" id="PF04239"/>
    </source>
</evidence>
<evidence type="ECO:0000256" key="3">
    <source>
        <dbReference type="ARBA" id="ARBA00022475"/>
    </source>
</evidence>
<keyword evidence="10" id="KW-1185">Reference proteome</keyword>
<reference evidence="9 10" key="1">
    <citation type="submission" date="2018-10" db="EMBL/GenBank/DDBJ databases">
        <title>Genome sequencing of Pedobacter jejuensis TNB23.</title>
        <authorList>
            <person name="Cho Y.-J."/>
            <person name="Cho A."/>
            <person name="Kim O.-S."/>
        </authorList>
    </citation>
    <scope>NUCLEOTIDE SEQUENCE [LARGE SCALE GENOMIC DNA]</scope>
    <source>
        <strain evidence="9 10">TNB23</strain>
    </source>
</reference>
<dbReference type="Gene3D" id="3.30.240.20">
    <property type="entry name" value="bsu07140 like domains"/>
    <property type="match status" value="1"/>
</dbReference>
<evidence type="ECO:0000256" key="5">
    <source>
        <dbReference type="ARBA" id="ARBA00022989"/>
    </source>
</evidence>
<proteinExistence type="inferred from homology"/>
<protein>
    <submittedName>
        <fullName evidence="9">DUF421 domain-containing protein</fullName>
    </submittedName>
</protein>
<dbReference type="OrthoDB" id="6538282at2"/>
<organism evidence="9 10">
    <name type="scientific">Pedobacter jejuensis</name>
    <dbReference type="NCBI Taxonomy" id="1268550"/>
    <lineage>
        <taxon>Bacteria</taxon>
        <taxon>Pseudomonadati</taxon>
        <taxon>Bacteroidota</taxon>
        <taxon>Sphingobacteriia</taxon>
        <taxon>Sphingobacteriales</taxon>
        <taxon>Sphingobacteriaceae</taxon>
        <taxon>Pedobacter</taxon>
    </lineage>
</organism>
<dbReference type="PANTHER" id="PTHR34582:SF6">
    <property type="entry name" value="UPF0702 TRANSMEMBRANE PROTEIN YCAP"/>
    <property type="match status" value="1"/>
</dbReference>
<dbReference type="GO" id="GO:0005886">
    <property type="term" value="C:plasma membrane"/>
    <property type="evidence" value="ECO:0007669"/>
    <property type="project" value="UniProtKB-SubCell"/>
</dbReference>
<dbReference type="Pfam" id="PF04239">
    <property type="entry name" value="DUF421"/>
    <property type="match status" value="1"/>
</dbReference>
<comment type="subcellular location">
    <subcellularLocation>
        <location evidence="1">Cell membrane</location>
        <topology evidence="1">Multi-pass membrane protein</topology>
    </subcellularLocation>
</comment>
<evidence type="ECO:0000313" key="10">
    <source>
        <dbReference type="Proteomes" id="UP000274046"/>
    </source>
</evidence>
<comment type="caution">
    <text evidence="9">The sequence shown here is derived from an EMBL/GenBank/DDBJ whole genome shotgun (WGS) entry which is preliminary data.</text>
</comment>
<evidence type="ECO:0000256" key="6">
    <source>
        <dbReference type="ARBA" id="ARBA00023136"/>
    </source>
</evidence>
<evidence type="ECO:0000313" key="9">
    <source>
        <dbReference type="EMBL" id="RNL53274.1"/>
    </source>
</evidence>
<evidence type="ECO:0000256" key="4">
    <source>
        <dbReference type="ARBA" id="ARBA00022692"/>
    </source>
</evidence>
<evidence type="ECO:0000256" key="7">
    <source>
        <dbReference type="SAM" id="Phobius"/>
    </source>
</evidence>
<dbReference type="AlphaFoldDB" id="A0A3N0BV62"/>
<accession>A0A3N0BV62</accession>
<dbReference type="Proteomes" id="UP000274046">
    <property type="component" value="Unassembled WGS sequence"/>
</dbReference>
<evidence type="ECO:0000256" key="1">
    <source>
        <dbReference type="ARBA" id="ARBA00004651"/>
    </source>
</evidence>
<feature type="transmembrane region" description="Helical" evidence="7">
    <location>
        <begin position="75"/>
        <end position="92"/>
    </location>
</feature>
<feature type="transmembrane region" description="Helical" evidence="7">
    <location>
        <begin position="15"/>
        <end position="38"/>
    </location>
</feature>
<keyword evidence="6 7" id="KW-0472">Membrane</keyword>
<feature type="transmembrane region" description="Helical" evidence="7">
    <location>
        <begin position="50"/>
        <end position="69"/>
    </location>
</feature>
<feature type="domain" description="YetF C-terminal" evidence="8">
    <location>
        <begin position="98"/>
        <end position="167"/>
    </location>
</feature>
<dbReference type="EMBL" id="RBEE01000015">
    <property type="protein sequence ID" value="RNL53274.1"/>
    <property type="molecule type" value="Genomic_DNA"/>
</dbReference>
<dbReference type="InterPro" id="IPR023090">
    <property type="entry name" value="UPF0702_alpha/beta_dom_sf"/>
</dbReference>
<keyword evidence="3" id="KW-1003">Cell membrane</keyword>
<dbReference type="InterPro" id="IPR007353">
    <property type="entry name" value="DUF421"/>
</dbReference>
<keyword evidence="5 7" id="KW-1133">Transmembrane helix</keyword>
<dbReference type="PANTHER" id="PTHR34582">
    <property type="entry name" value="UPF0702 TRANSMEMBRANE PROTEIN YCAP"/>
    <property type="match status" value="1"/>
</dbReference>